<dbReference type="InterPro" id="IPR017884">
    <property type="entry name" value="SANT_dom"/>
</dbReference>
<feature type="domain" description="SANT" evidence="8">
    <location>
        <begin position="100"/>
        <end position="153"/>
    </location>
</feature>
<keyword evidence="5" id="KW-0539">Nucleus</keyword>
<dbReference type="PANTHER" id="PTHR44042:SF67">
    <property type="entry name" value="MYB-LIKE PROTEIN I"/>
    <property type="match status" value="1"/>
</dbReference>
<evidence type="ECO:0000256" key="4">
    <source>
        <dbReference type="ARBA" id="ARBA00023163"/>
    </source>
</evidence>
<feature type="region of interest" description="Disordered" evidence="6">
    <location>
        <begin position="159"/>
        <end position="196"/>
    </location>
</feature>
<keyword evidence="2" id="KW-0805">Transcription regulation</keyword>
<evidence type="ECO:0000313" key="10">
    <source>
        <dbReference type="EMBL" id="KAF7852145.1"/>
    </source>
</evidence>
<name>A0A8T0D136_CORYI</name>
<evidence type="ECO:0000259" key="8">
    <source>
        <dbReference type="PROSITE" id="PS51293"/>
    </source>
</evidence>
<dbReference type="Proteomes" id="UP000806378">
    <property type="component" value="Unassembled WGS sequence"/>
</dbReference>
<accession>A0A8T0D136</accession>
<dbReference type="NCBIfam" id="TIGR01557">
    <property type="entry name" value="myb_SHAQKYF"/>
    <property type="match status" value="1"/>
</dbReference>
<evidence type="ECO:0000256" key="5">
    <source>
        <dbReference type="ARBA" id="ARBA00023242"/>
    </source>
</evidence>
<dbReference type="PANTHER" id="PTHR44042">
    <property type="entry name" value="DUPLICATED HOMEODOMAIN-LIKE SUPERFAMILY PROTEIN-RELATED"/>
    <property type="match status" value="1"/>
</dbReference>
<dbReference type="OrthoDB" id="118550at2759"/>
<dbReference type="PROSITE" id="PS51294">
    <property type="entry name" value="HTH_MYB"/>
    <property type="match status" value="1"/>
</dbReference>
<dbReference type="InterPro" id="IPR009057">
    <property type="entry name" value="Homeodomain-like_sf"/>
</dbReference>
<dbReference type="Pfam" id="PF00249">
    <property type="entry name" value="Myb_DNA-binding"/>
    <property type="match status" value="1"/>
</dbReference>
<comment type="subcellular location">
    <subcellularLocation>
        <location evidence="1">Nucleus</location>
    </subcellularLocation>
</comment>
<gene>
    <name evidence="10" type="ORF">BT93_L0537</name>
</gene>
<dbReference type="Gramene" id="rna-gnl|WGS:JABURB|Cocit.L0537.1">
    <property type="protein sequence ID" value="cds-KAF7852145.1"/>
    <property type="gene ID" value="gene-BT93_L0537"/>
</dbReference>
<reference evidence="10" key="1">
    <citation type="submission" date="2020-05" db="EMBL/GenBank/DDBJ databases">
        <title>WGS assembly of Corymbia citriodora subspecies variegata.</title>
        <authorList>
            <person name="Barry K."/>
            <person name="Hundley H."/>
            <person name="Shu S."/>
            <person name="Jenkins J."/>
            <person name="Grimwood J."/>
            <person name="Baten A."/>
        </authorList>
    </citation>
    <scope>NUCLEOTIDE SEQUENCE</scope>
    <source>
        <strain evidence="10">CV2-018</strain>
    </source>
</reference>
<evidence type="ECO:0000313" key="11">
    <source>
        <dbReference type="Proteomes" id="UP000806378"/>
    </source>
</evidence>
<dbReference type="FunFam" id="1.10.10.60:FF:000009">
    <property type="entry name" value="transcription factor MYB1R1"/>
    <property type="match status" value="1"/>
</dbReference>
<dbReference type="PROSITE" id="PS51293">
    <property type="entry name" value="SANT"/>
    <property type="match status" value="1"/>
</dbReference>
<dbReference type="GO" id="GO:0003677">
    <property type="term" value="F:DNA binding"/>
    <property type="evidence" value="ECO:0007669"/>
    <property type="project" value="UniProtKB-KW"/>
</dbReference>
<dbReference type="InterPro" id="IPR001005">
    <property type="entry name" value="SANT/Myb"/>
</dbReference>
<evidence type="ECO:0000256" key="6">
    <source>
        <dbReference type="SAM" id="MobiDB-lite"/>
    </source>
</evidence>
<dbReference type="InterPro" id="IPR017930">
    <property type="entry name" value="Myb_dom"/>
</dbReference>
<evidence type="ECO:0000256" key="2">
    <source>
        <dbReference type="ARBA" id="ARBA00023015"/>
    </source>
</evidence>
<evidence type="ECO:0000256" key="1">
    <source>
        <dbReference type="ARBA" id="ARBA00004123"/>
    </source>
</evidence>
<dbReference type="Gene3D" id="1.10.10.60">
    <property type="entry name" value="Homeodomain-like"/>
    <property type="match status" value="2"/>
</dbReference>
<dbReference type="SUPFAM" id="SSF46689">
    <property type="entry name" value="Homeodomain-like"/>
    <property type="match status" value="2"/>
</dbReference>
<evidence type="ECO:0000256" key="3">
    <source>
        <dbReference type="ARBA" id="ARBA00023125"/>
    </source>
</evidence>
<evidence type="ECO:0000259" key="9">
    <source>
        <dbReference type="PROSITE" id="PS51294"/>
    </source>
</evidence>
<dbReference type="GO" id="GO:0005634">
    <property type="term" value="C:nucleus"/>
    <property type="evidence" value="ECO:0007669"/>
    <property type="project" value="UniProtKB-SubCell"/>
</dbReference>
<sequence length="238" mass="26857">MYGQTASTGAPAAEWSRHEDKIFEYALVAVAEDSPDRWQLIGDRLNRPASQVFEHYQMLVADINAIESGQVEPPSYRDDPTSCGQIAFETKPRLKEAEKKKGNPWTEEEHRLFLLGLQTYGKGDWRSISRHFVLTRTPTQVASHAQKFYMRQMSLGKKERKRNSIHDITTVDTPPVPASVSEGFNPPQAGNAQGDQSYDFQQASNFQQMQPLQPAPFMDQLLDQGGGSIGYENLSYFL</sequence>
<dbReference type="SMART" id="SM00717">
    <property type="entry name" value="SANT"/>
    <property type="match status" value="2"/>
</dbReference>
<organism evidence="10 11">
    <name type="scientific">Corymbia citriodora subsp. variegata</name>
    <dbReference type="NCBI Taxonomy" id="360336"/>
    <lineage>
        <taxon>Eukaryota</taxon>
        <taxon>Viridiplantae</taxon>
        <taxon>Streptophyta</taxon>
        <taxon>Embryophyta</taxon>
        <taxon>Tracheophyta</taxon>
        <taxon>Spermatophyta</taxon>
        <taxon>Magnoliopsida</taxon>
        <taxon>eudicotyledons</taxon>
        <taxon>Gunneridae</taxon>
        <taxon>Pentapetalae</taxon>
        <taxon>rosids</taxon>
        <taxon>malvids</taxon>
        <taxon>Myrtales</taxon>
        <taxon>Myrtaceae</taxon>
        <taxon>Myrtoideae</taxon>
        <taxon>Eucalypteae</taxon>
        <taxon>Corymbia</taxon>
    </lineage>
</organism>
<proteinExistence type="predicted"/>
<feature type="domain" description="Myb-like" evidence="7">
    <location>
        <begin position="97"/>
        <end position="149"/>
    </location>
</feature>
<dbReference type="GO" id="GO:0010468">
    <property type="term" value="P:regulation of gene expression"/>
    <property type="evidence" value="ECO:0007669"/>
    <property type="project" value="UniProtKB-ARBA"/>
</dbReference>
<keyword evidence="4" id="KW-0804">Transcription</keyword>
<dbReference type="PROSITE" id="PS50090">
    <property type="entry name" value="MYB_LIKE"/>
    <property type="match status" value="1"/>
</dbReference>
<dbReference type="EMBL" id="MU089519">
    <property type="protein sequence ID" value="KAF7852145.1"/>
    <property type="molecule type" value="Genomic_DNA"/>
</dbReference>
<dbReference type="CDD" id="cd00167">
    <property type="entry name" value="SANT"/>
    <property type="match status" value="1"/>
</dbReference>
<feature type="domain" description="HTH myb-type" evidence="9">
    <location>
        <begin position="97"/>
        <end position="153"/>
    </location>
</feature>
<keyword evidence="11" id="KW-1185">Reference proteome</keyword>
<dbReference type="InterPro" id="IPR006447">
    <property type="entry name" value="Myb_dom_plants"/>
</dbReference>
<protein>
    <submittedName>
        <fullName evidence="10">Uncharacterized protein</fullName>
    </submittedName>
</protein>
<dbReference type="AlphaFoldDB" id="A0A8T0D136"/>
<comment type="caution">
    <text evidence="10">The sequence shown here is derived from an EMBL/GenBank/DDBJ whole genome shotgun (WGS) entry which is preliminary data.</text>
</comment>
<evidence type="ECO:0000259" key="7">
    <source>
        <dbReference type="PROSITE" id="PS50090"/>
    </source>
</evidence>
<keyword evidence="3" id="KW-0238">DNA-binding</keyword>